<keyword evidence="10 12" id="KW-0238">DNA-binding</keyword>
<evidence type="ECO:0000256" key="10">
    <source>
        <dbReference type="ARBA" id="ARBA00023125"/>
    </source>
</evidence>
<dbReference type="InterPro" id="IPR013264">
    <property type="entry name" value="DNAG_N"/>
</dbReference>
<evidence type="ECO:0000313" key="18">
    <source>
        <dbReference type="Proteomes" id="UP001157946"/>
    </source>
</evidence>
<keyword evidence="3 12" id="KW-0808">Transferase</keyword>
<evidence type="ECO:0000256" key="8">
    <source>
        <dbReference type="ARBA" id="ARBA00022833"/>
    </source>
</evidence>
<evidence type="ECO:0000256" key="13">
    <source>
        <dbReference type="PIRNR" id="PIRNR002811"/>
    </source>
</evidence>
<keyword evidence="11 12" id="KW-0804">Transcription</keyword>
<keyword evidence="18" id="KW-1185">Reference proteome</keyword>
<keyword evidence="2 12" id="KW-0639">Primosome</keyword>
<evidence type="ECO:0000256" key="15">
    <source>
        <dbReference type="SAM" id="MobiDB-lite"/>
    </source>
</evidence>
<feature type="compositionally biased region" description="Basic residues" evidence="15">
    <location>
        <begin position="431"/>
        <end position="447"/>
    </location>
</feature>
<organism evidence="17 18">
    <name type="scientific">Laceyella tengchongensis</name>
    <dbReference type="NCBI Taxonomy" id="574699"/>
    <lineage>
        <taxon>Bacteria</taxon>
        <taxon>Bacillati</taxon>
        <taxon>Bacillota</taxon>
        <taxon>Bacilli</taxon>
        <taxon>Bacillales</taxon>
        <taxon>Thermoactinomycetaceae</taxon>
        <taxon>Laceyella</taxon>
    </lineage>
</organism>
<keyword evidence="9" id="KW-0460">Magnesium</keyword>
<evidence type="ECO:0000256" key="12">
    <source>
        <dbReference type="HAMAP-Rule" id="MF_00974"/>
    </source>
</evidence>
<keyword evidence="4 12" id="KW-0548">Nucleotidyltransferase</keyword>
<evidence type="ECO:0000256" key="14">
    <source>
        <dbReference type="PIRSR" id="PIRSR002811-1"/>
    </source>
</evidence>
<dbReference type="SUPFAM" id="SSF57783">
    <property type="entry name" value="Zinc beta-ribbon"/>
    <property type="match status" value="1"/>
</dbReference>
<dbReference type="EC" id="2.7.7.101" evidence="12"/>
<dbReference type="Pfam" id="PF01807">
    <property type="entry name" value="Zn_ribbon_DnaG"/>
    <property type="match status" value="1"/>
</dbReference>
<dbReference type="CDD" id="cd03364">
    <property type="entry name" value="TOPRIM_DnaG_primases"/>
    <property type="match status" value="1"/>
</dbReference>
<dbReference type="FunFam" id="3.90.980.10:FF:000001">
    <property type="entry name" value="DNA primase"/>
    <property type="match status" value="1"/>
</dbReference>
<keyword evidence="5 12" id="KW-0235">DNA replication</keyword>
<dbReference type="GO" id="GO:0003677">
    <property type="term" value="F:DNA binding"/>
    <property type="evidence" value="ECO:0007669"/>
    <property type="project" value="UniProtKB-KW"/>
</dbReference>
<sequence length="599" mass="68353">MNGKITDEILDQLRTFIDLVDVVSPYVQLKKSGRNYFGLCPFHSEKTPSFSVSPDKQIYYCFGCGAGGDAIKFIMDIEQLTFIEAVKHLADQVNLPLPDLEVSEEVKDAELQQIRDSLDLAAKLYHHVLMNTPFGEVGRRYLEKRNIMKETVYEFQIGYAPDSFQFLLPFMKKRGFTEEILEKAGLISIKEETGRAFDRFRHRLMIPIHDAQGRIIGFGGRLIDGDGPKYLNSPETRLFQKRLHLFNLHRARSPIRKEQQVVLFEGSIDVISAWQAGIKTVVATLGTALTDHQASLIKRNTQNVVLCYDSDNAGQSASVKGLEILREQDCTVKIAQMPIGLDPDDYIRRHGGDLFKEEIIAGALPSVAFTLESLKRNFNLKDEDARMKYLSQAVGVIADLPKPIEQEHYLQKLSNEFGLSLEALKEECRRERKKKRRQQERKQKSYKKGQGIEAKTRSSKHSVTEMSERHLIAHMMRSGKVTEWAKEKIGAEFHTEIYTALAAYIYAYYEQGYPEDVSRFIQSLPDDSLKSKASELQMIELPDHPSETELNDHLKNIKTVPILEQIMEKEQQIKTLAESDPIQAAQISVEIMKLKAKLK</sequence>
<dbReference type="RefSeq" id="WP_284723929.1">
    <property type="nucleotide sequence ID" value="NZ_FXTU01000001.1"/>
</dbReference>
<dbReference type="SMART" id="SM00400">
    <property type="entry name" value="ZnF_CHCC"/>
    <property type="match status" value="1"/>
</dbReference>
<comment type="cofactor">
    <cofactor evidence="12 13 14">
        <name>Zn(2+)</name>
        <dbReference type="ChEBI" id="CHEBI:29105"/>
    </cofactor>
    <text evidence="12 13 14">Binds 1 zinc ion per monomer.</text>
</comment>
<dbReference type="Gene3D" id="3.90.980.10">
    <property type="entry name" value="DNA primase, catalytic core, N-terminal domain"/>
    <property type="match status" value="1"/>
</dbReference>
<dbReference type="InterPro" id="IPR050219">
    <property type="entry name" value="DnaG_primase"/>
</dbReference>
<evidence type="ECO:0000313" key="17">
    <source>
        <dbReference type="EMBL" id="SMP04847.1"/>
    </source>
</evidence>
<dbReference type="GO" id="GO:0000428">
    <property type="term" value="C:DNA-directed RNA polymerase complex"/>
    <property type="evidence" value="ECO:0007669"/>
    <property type="project" value="UniProtKB-KW"/>
</dbReference>
<comment type="subunit">
    <text evidence="12">Monomer. Interacts with DnaB.</text>
</comment>
<dbReference type="Pfam" id="PF13155">
    <property type="entry name" value="Toprim_2"/>
    <property type="match status" value="1"/>
</dbReference>
<dbReference type="GO" id="GO:0008270">
    <property type="term" value="F:zinc ion binding"/>
    <property type="evidence" value="ECO:0007669"/>
    <property type="project" value="UniProtKB-UniRule"/>
</dbReference>
<dbReference type="InterPro" id="IPR016136">
    <property type="entry name" value="DNA_helicase_N/primase_C"/>
</dbReference>
<keyword evidence="7 12" id="KW-0863">Zinc-finger</keyword>
<dbReference type="HAMAP" id="MF_00974">
    <property type="entry name" value="DNA_primase_DnaG"/>
    <property type="match status" value="1"/>
</dbReference>
<dbReference type="EMBL" id="FXTU01000001">
    <property type="protein sequence ID" value="SMP04847.1"/>
    <property type="molecule type" value="Genomic_DNA"/>
</dbReference>
<comment type="function">
    <text evidence="12 13">RNA polymerase that catalyzes the synthesis of short RNA molecules used as primers for DNA polymerase during DNA replication.</text>
</comment>
<dbReference type="InterPro" id="IPR034151">
    <property type="entry name" value="TOPRIM_DnaG_bac"/>
</dbReference>
<evidence type="ECO:0000256" key="1">
    <source>
        <dbReference type="ARBA" id="ARBA00022478"/>
    </source>
</evidence>
<dbReference type="Pfam" id="PF08275">
    <property type="entry name" value="DNAG_N"/>
    <property type="match status" value="1"/>
</dbReference>
<dbReference type="SUPFAM" id="SSF56731">
    <property type="entry name" value="DNA primase core"/>
    <property type="match status" value="1"/>
</dbReference>
<comment type="similarity">
    <text evidence="12 13">Belongs to the DnaG primase family.</text>
</comment>
<dbReference type="GO" id="GO:0005737">
    <property type="term" value="C:cytoplasm"/>
    <property type="evidence" value="ECO:0007669"/>
    <property type="project" value="TreeGrafter"/>
</dbReference>
<dbReference type="PANTHER" id="PTHR30313:SF2">
    <property type="entry name" value="DNA PRIMASE"/>
    <property type="match status" value="1"/>
</dbReference>
<dbReference type="PIRSF" id="PIRSF002811">
    <property type="entry name" value="DnaG"/>
    <property type="match status" value="1"/>
</dbReference>
<accession>A0AA45WJV1</accession>
<comment type="domain">
    <text evidence="12">Contains an N-terminal zinc-binding domain, a central core domain that contains the primase activity, and a C-terminal DnaB-binding domain.</text>
</comment>
<proteinExistence type="inferred from homology"/>
<dbReference type="SMART" id="SM00493">
    <property type="entry name" value="TOPRIM"/>
    <property type="match status" value="1"/>
</dbReference>
<dbReference type="InterPro" id="IPR036977">
    <property type="entry name" value="DNA_primase_Znf_CHC2"/>
</dbReference>
<dbReference type="InterPro" id="IPR030846">
    <property type="entry name" value="DnaG_bac"/>
</dbReference>
<dbReference type="Proteomes" id="UP001157946">
    <property type="component" value="Unassembled WGS sequence"/>
</dbReference>
<dbReference type="PANTHER" id="PTHR30313">
    <property type="entry name" value="DNA PRIMASE"/>
    <property type="match status" value="1"/>
</dbReference>
<evidence type="ECO:0000256" key="7">
    <source>
        <dbReference type="ARBA" id="ARBA00022771"/>
    </source>
</evidence>
<dbReference type="InterPro" id="IPR006171">
    <property type="entry name" value="TOPRIM_dom"/>
</dbReference>
<evidence type="ECO:0000256" key="11">
    <source>
        <dbReference type="ARBA" id="ARBA00023163"/>
    </source>
</evidence>
<evidence type="ECO:0000256" key="9">
    <source>
        <dbReference type="ARBA" id="ARBA00022842"/>
    </source>
</evidence>
<keyword evidence="6 12" id="KW-0479">Metal-binding</keyword>
<dbReference type="Gene3D" id="1.10.860.10">
    <property type="entry name" value="DNAb Helicase, Chain A"/>
    <property type="match status" value="1"/>
</dbReference>
<evidence type="ECO:0000256" key="6">
    <source>
        <dbReference type="ARBA" id="ARBA00022723"/>
    </source>
</evidence>
<dbReference type="Gene3D" id="3.90.580.10">
    <property type="entry name" value="Zinc finger, CHC2-type domain"/>
    <property type="match status" value="1"/>
</dbReference>
<keyword evidence="8 12" id="KW-0862">Zinc</keyword>
<evidence type="ECO:0000259" key="16">
    <source>
        <dbReference type="PROSITE" id="PS50880"/>
    </source>
</evidence>
<feature type="domain" description="Toprim" evidence="16">
    <location>
        <begin position="259"/>
        <end position="340"/>
    </location>
</feature>
<comment type="catalytic activity">
    <reaction evidence="12">
        <text>ssDNA + n NTP = ssDNA/pppN(pN)n-1 hybrid + (n-1) diphosphate.</text>
        <dbReference type="EC" id="2.7.7.101"/>
    </reaction>
</comment>
<keyword evidence="1 12" id="KW-0240">DNA-directed RNA polymerase</keyword>
<dbReference type="Pfam" id="PF10410">
    <property type="entry name" value="DnaB_bind"/>
    <property type="match status" value="1"/>
</dbReference>
<dbReference type="PROSITE" id="PS50880">
    <property type="entry name" value="TOPRIM"/>
    <property type="match status" value="1"/>
</dbReference>
<dbReference type="GO" id="GO:1990077">
    <property type="term" value="C:primosome complex"/>
    <property type="evidence" value="ECO:0007669"/>
    <property type="project" value="UniProtKB-KW"/>
</dbReference>
<evidence type="ECO:0000256" key="3">
    <source>
        <dbReference type="ARBA" id="ARBA00022679"/>
    </source>
</evidence>
<dbReference type="GO" id="GO:0006269">
    <property type="term" value="P:DNA replication, synthesis of primer"/>
    <property type="evidence" value="ECO:0007669"/>
    <property type="project" value="UniProtKB-UniRule"/>
</dbReference>
<dbReference type="InterPro" id="IPR002694">
    <property type="entry name" value="Znf_CHC2"/>
</dbReference>
<dbReference type="AlphaFoldDB" id="A0AA45WJV1"/>
<evidence type="ECO:0000256" key="4">
    <source>
        <dbReference type="ARBA" id="ARBA00022695"/>
    </source>
</evidence>
<protein>
    <recommendedName>
        <fullName evidence="12 13">DNA primase</fullName>
        <ecNumber evidence="12">2.7.7.101</ecNumber>
    </recommendedName>
</protein>
<evidence type="ECO:0000256" key="2">
    <source>
        <dbReference type="ARBA" id="ARBA00022515"/>
    </source>
</evidence>
<reference evidence="17" key="1">
    <citation type="submission" date="2017-05" db="EMBL/GenBank/DDBJ databases">
        <authorList>
            <person name="Varghese N."/>
            <person name="Submissions S."/>
        </authorList>
    </citation>
    <scope>NUCLEOTIDE SEQUENCE</scope>
    <source>
        <strain evidence="17">DSM 45262</strain>
    </source>
</reference>
<feature type="zinc finger region" description="CHC2-type" evidence="12 14">
    <location>
        <begin position="40"/>
        <end position="64"/>
    </location>
</feature>
<dbReference type="GO" id="GO:0003899">
    <property type="term" value="F:DNA-directed RNA polymerase activity"/>
    <property type="evidence" value="ECO:0007669"/>
    <property type="project" value="UniProtKB-UniRule"/>
</dbReference>
<dbReference type="InterPro" id="IPR019475">
    <property type="entry name" value="DNA_primase_DnaB-bd"/>
</dbReference>
<dbReference type="NCBIfam" id="TIGR01391">
    <property type="entry name" value="dnaG"/>
    <property type="match status" value="1"/>
</dbReference>
<dbReference type="Gene3D" id="3.40.1360.10">
    <property type="match status" value="1"/>
</dbReference>
<name>A0AA45WJV1_9BACL</name>
<gene>
    <name evidence="12" type="primary">dnaG</name>
    <name evidence="17" type="ORF">SAMN06265361_101574</name>
</gene>
<comment type="caution">
    <text evidence="17">The sequence shown here is derived from an EMBL/GenBank/DDBJ whole genome shotgun (WGS) entry which is preliminary data.</text>
</comment>
<dbReference type="InterPro" id="IPR006295">
    <property type="entry name" value="DNA_primase_DnaG"/>
</dbReference>
<feature type="region of interest" description="Disordered" evidence="15">
    <location>
        <begin position="430"/>
        <end position="467"/>
    </location>
</feature>
<dbReference type="FunFam" id="3.90.580.10:FF:000001">
    <property type="entry name" value="DNA primase"/>
    <property type="match status" value="1"/>
</dbReference>
<evidence type="ECO:0000256" key="5">
    <source>
        <dbReference type="ARBA" id="ARBA00022705"/>
    </source>
</evidence>
<dbReference type="InterPro" id="IPR037068">
    <property type="entry name" value="DNA_primase_core_N_sf"/>
</dbReference>